<feature type="chain" id="PRO_5030525361" evidence="1">
    <location>
        <begin position="27"/>
        <end position="109"/>
    </location>
</feature>
<organism evidence="2 3">
    <name type="scientific">Pedobacter cryoconitis</name>
    <dbReference type="NCBI Taxonomy" id="188932"/>
    <lineage>
        <taxon>Bacteria</taxon>
        <taxon>Pseudomonadati</taxon>
        <taxon>Bacteroidota</taxon>
        <taxon>Sphingobacteriia</taxon>
        <taxon>Sphingobacteriales</taxon>
        <taxon>Sphingobacteriaceae</taxon>
        <taxon>Pedobacter</taxon>
    </lineage>
</organism>
<feature type="signal peptide" evidence="1">
    <location>
        <begin position="1"/>
        <end position="26"/>
    </location>
</feature>
<dbReference type="Proteomes" id="UP000521017">
    <property type="component" value="Unassembled WGS sequence"/>
</dbReference>
<proteinExistence type="predicted"/>
<reference evidence="2 3" key="1">
    <citation type="submission" date="2020-08" db="EMBL/GenBank/DDBJ databases">
        <title>Genomic Encyclopedia of Type Strains, Phase IV (KMG-V): Genome sequencing to study the core and pangenomes of soil and plant-associated prokaryotes.</title>
        <authorList>
            <person name="Whitman W."/>
        </authorList>
    </citation>
    <scope>NUCLEOTIDE SEQUENCE [LARGE SCALE GENOMIC DNA]</scope>
    <source>
        <strain evidence="2 3">M2T3</strain>
    </source>
</reference>
<evidence type="ECO:0000313" key="3">
    <source>
        <dbReference type="Proteomes" id="UP000521017"/>
    </source>
</evidence>
<keyword evidence="1" id="KW-0732">Signal</keyword>
<evidence type="ECO:0000256" key="1">
    <source>
        <dbReference type="SAM" id="SignalP"/>
    </source>
</evidence>
<comment type="caution">
    <text evidence="2">The sequence shown here is derived from an EMBL/GenBank/DDBJ whole genome shotgun (WGS) entry which is preliminary data.</text>
</comment>
<protein>
    <submittedName>
        <fullName evidence="2">Uncharacterized protein</fullName>
    </submittedName>
</protein>
<dbReference type="AlphaFoldDB" id="A0A7X0J139"/>
<dbReference type="RefSeq" id="WP_184623889.1">
    <property type="nucleotide sequence ID" value="NZ_JACHCC010000003.1"/>
</dbReference>
<gene>
    <name evidence="2" type="ORF">HDF25_001287</name>
</gene>
<sequence length="109" mass="12037">MNKFLKNVKVLSFIAVLLLMSGLIFTQSAFKNHKSDVVTYYFNGNSTSEMKEAAAWGPNQNPEYACTNKLTTLPCHIEVPADQTLDDYLISHSNAQILAEAGSRITVVP</sequence>
<accession>A0A7X0J139</accession>
<dbReference type="EMBL" id="JACHCC010000003">
    <property type="protein sequence ID" value="MBB6499146.1"/>
    <property type="molecule type" value="Genomic_DNA"/>
</dbReference>
<name>A0A7X0J139_9SPHI</name>
<evidence type="ECO:0000313" key="2">
    <source>
        <dbReference type="EMBL" id="MBB6499146.1"/>
    </source>
</evidence>